<name>A0A1Q5Q5A6_9ACTO</name>
<feature type="transmembrane region" description="Helical" evidence="2">
    <location>
        <begin position="197"/>
        <end position="217"/>
    </location>
</feature>
<dbReference type="Pfam" id="PF18948">
    <property type="entry name" value="DUF5692"/>
    <property type="match status" value="2"/>
</dbReference>
<evidence type="ECO:0000256" key="2">
    <source>
        <dbReference type="SAM" id="Phobius"/>
    </source>
</evidence>
<proteinExistence type="predicted"/>
<evidence type="ECO:0000313" key="4">
    <source>
        <dbReference type="Proteomes" id="UP000185628"/>
    </source>
</evidence>
<organism evidence="3 4">
    <name type="scientific">Bowdeniella nasicola</name>
    <dbReference type="NCBI Taxonomy" id="208480"/>
    <lineage>
        <taxon>Bacteria</taxon>
        <taxon>Bacillati</taxon>
        <taxon>Actinomycetota</taxon>
        <taxon>Actinomycetes</taxon>
        <taxon>Actinomycetales</taxon>
        <taxon>Actinomycetaceae</taxon>
        <taxon>Bowdeniella</taxon>
    </lineage>
</organism>
<evidence type="ECO:0000256" key="1">
    <source>
        <dbReference type="SAM" id="MobiDB-lite"/>
    </source>
</evidence>
<feature type="transmembrane region" description="Helical" evidence="2">
    <location>
        <begin position="35"/>
        <end position="56"/>
    </location>
</feature>
<comment type="caution">
    <text evidence="3">The sequence shown here is derived from an EMBL/GenBank/DDBJ whole genome shotgun (WGS) entry which is preliminary data.</text>
</comment>
<reference evidence="4" key="1">
    <citation type="submission" date="2016-12" db="EMBL/GenBank/DDBJ databases">
        <authorList>
            <person name="Meng X."/>
        </authorList>
    </citation>
    <scope>NUCLEOTIDE SEQUENCE [LARGE SCALE GENOMIC DNA]</scope>
    <source>
        <strain evidence="4">DSM 19116</strain>
    </source>
</reference>
<dbReference type="OrthoDB" id="7054801at2"/>
<feature type="transmembrane region" description="Helical" evidence="2">
    <location>
        <begin position="97"/>
        <end position="114"/>
    </location>
</feature>
<keyword evidence="2" id="KW-1133">Transmembrane helix</keyword>
<dbReference type="EMBL" id="MQVR01000003">
    <property type="protein sequence ID" value="OKL55018.1"/>
    <property type="molecule type" value="Genomic_DNA"/>
</dbReference>
<accession>A0A1Q5Q5A6</accession>
<feature type="transmembrane region" description="Helical" evidence="2">
    <location>
        <begin position="322"/>
        <end position="343"/>
    </location>
</feature>
<keyword evidence="2" id="KW-0812">Transmembrane</keyword>
<dbReference type="RefSeq" id="WP_073715569.1">
    <property type="nucleotide sequence ID" value="NZ_MQVR01000003.1"/>
</dbReference>
<feature type="transmembrane region" description="Helical" evidence="2">
    <location>
        <begin position="260"/>
        <end position="278"/>
    </location>
</feature>
<feature type="transmembrane region" description="Helical" evidence="2">
    <location>
        <begin position="12"/>
        <end position="28"/>
    </location>
</feature>
<keyword evidence="4" id="KW-1185">Reference proteome</keyword>
<protein>
    <submittedName>
        <fullName evidence="3">Uncharacterized protein</fullName>
    </submittedName>
</protein>
<feature type="transmembrane region" description="Helical" evidence="2">
    <location>
        <begin position="285"/>
        <end position="302"/>
    </location>
</feature>
<feature type="transmembrane region" description="Helical" evidence="2">
    <location>
        <begin position="62"/>
        <end position="85"/>
    </location>
</feature>
<dbReference type="Proteomes" id="UP000185628">
    <property type="component" value="Unassembled WGS sequence"/>
</dbReference>
<feature type="region of interest" description="Disordered" evidence="1">
    <location>
        <begin position="435"/>
        <end position="456"/>
    </location>
</feature>
<feature type="transmembrane region" description="Helical" evidence="2">
    <location>
        <begin position="229"/>
        <end position="248"/>
    </location>
</feature>
<dbReference type="AlphaFoldDB" id="A0A1Q5Q5A6"/>
<sequence>MSSLFLWETGTPLVYFAWILVFVAQVAIAEINRRWNWTIFAIWTVGGIIALPYAAIHGTPMVGWFPFGKFVIMLATATMTGYLLVYGKRHPNKAHRYAIWLGVALWIGLAVNIMEANIRDLAIFFEADNYYACAADPECLKGINAGRSVDVLNGLPETRGVSAPLHSDAWYAAVAANFHAAGVGIDPATGFRTIGGYWNLLSALAGLLNIITITGLGKIFVSSPGKQKVRGLIWVDMVWPWVIAYDLWNHAFLYNSLADYTWYCTLALLLACTIPAFTWAKGQWIWFRCFTLVFWISANNLLPEFLVIPSGMTNYATMNPTANIVCAWAALIANVALFIYWVYKIKATKRNPLTNCLYFEMSEFKTVVKQHADDADKYWLTDMIKETPQELGFEPASPQPPVDGYVGHMPWWKQDRRYPKPRTPLAADSALVAKGVSSDPRWDVGVSAPQKAMRES</sequence>
<gene>
    <name evidence="3" type="ORF">BSZ39_01175</name>
</gene>
<keyword evidence="2" id="KW-0472">Membrane</keyword>
<dbReference type="InterPro" id="IPR043747">
    <property type="entry name" value="DUF5692"/>
</dbReference>
<evidence type="ECO:0000313" key="3">
    <source>
        <dbReference type="EMBL" id="OKL55018.1"/>
    </source>
</evidence>